<evidence type="ECO:0000256" key="5">
    <source>
        <dbReference type="ARBA" id="ARBA00023136"/>
    </source>
</evidence>
<dbReference type="EMBL" id="CP001643">
    <property type="protein sequence ID" value="ACU84756.1"/>
    <property type="molecule type" value="Genomic_DNA"/>
</dbReference>
<dbReference type="OrthoDB" id="4793465at2"/>
<evidence type="ECO:0000256" key="2">
    <source>
        <dbReference type="ARBA" id="ARBA00022475"/>
    </source>
</evidence>
<organism evidence="7 8">
    <name type="scientific">Brachybacterium faecium (strain ATCC 43885 / DSM 4810 / JCM 11609 / LMG 19847 / NBRC 14762 / NCIMB 9860 / 6-10)</name>
    <dbReference type="NCBI Taxonomy" id="446465"/>
    <lineage>
        <taxon>Bacteria</taxon>
        <taxon>Bacillati</taxon>
        <taxon>Actinomycetota</taxon>
        <taxon>Actinomycetes</taxon>
        <taxon>Micrococcales</taxon>
        <taxon>Dermabacteraceae</taxon>
        <taxon>Brachybacterium</taxon>
    </lineage>
</organism>
<protein>
    <submittedName>
        <fullName evidence="7">Uncharacterized protein</fullName>
    </submittedName>
</protein>
<keyword evidence="3 6" id="KW-0812">Transmembrane</keyword>
<reference evidence="7 8" key="1">
    <citation type="journal article" date="2009" name="Stand. Genomic Sci.">
        <title>Complete genome sequence of Brachybacterium faecium type strain (Schefferle 6-10).</title>
        <authorList>
            <person name="Lapidus A."/>
            <person name="Pukall R."/>
            <person name="Labuttii K."/>
            <person name="Copeland A."/>
            <person name="Del Rio T.G."/>
            <person name="Nolan M."/>
            <person name="Chen F."/>
            <person name="Lucas S."/>
            <person name="Tice H."/>
            <person name="Cheng J.F."/>
            <person name="Bruce D."/>
            <person name="Goodwin L."/>
            <person name="Pitluck S."/>
            <person name="Rohde M."/>
            <person name="Goker M."/>
            <person name="Pati A."/>
            <person name="Ivanova N."/>
            <person name="Mavrommatis K."/>
            <person name="Chen A."/>
            <person name="Palaniappan K."/>
            <person name="D'haeseleer P."/>
            <person name="Chain P."/>
            <person name="Bristow J."/>
            <person name="Eisen J.A."/>
            <person name="Markowitz V."/>
            <person name="Hugenholtz P."/>
            <person name="Kyrpides N.C."/>
            <person name="Klenk H.P."/>
        </authorList>
    </citation>
    <scope>NUCLEOTIDE SEQUENCE [LARGE SCALE GENOMIC DNA]</scope>
    <source>
        <strain evidence="8">ATCC 43885 / DSM 4810 / JCM 11609 / LMG 19847 / NBRC 14762 / NCIMB 9860 / 6-10</strain>
    </source>
</reference>
<accession>C7MAJ8</accession>
<feature type="transmembrane region" description="Helical" evidence="6">
    <location>
        <begin position="143"/>
        <end position="166"/>
    </location>
</feature>
<dbReference type="InterPro" id="IPR022791">
    <property type="entry name" value="L-PG_synthase/AglD"/>
</dbReference>
<dbReference type="eggNOG" id="COG0392">
    <property type="taxonomic scope" value="Bacteria"/>
</dbReference>
<dbReference type="HOGENOM" id="CLU_056920_0_0_11"/>
<sequence>MIALLAWALPWATGASWGEIAGTLAALPVWAVPVMVLLGVGALLLETVTVRTALPGAPWSGALSGHSASGAVSLAVPGGTTIGLALMGWILRRAGLALPVIITGIIAASLVEMVLTSVLIPLAGLASYALASVLSPTAVALPGALWAALLAVLGALLALALTAVLLRRPVLSALLAQFGGAVPEHIAHSVLAQRDVLVRMLRRRWAPLVLPTLGARVLQWSALVLAIEVVGAEVPLLLTVAIFALGRVLSLVPLTPGGAGVTETVGAAALVALGVASADAAAAMLLLLVTMLLVPLLAGALATAAAVARAPRPRAAR</sequence>
<dbReference type="PATRIC" id="fig|446465.5.peg.896"/>
<comment type="subcellular location">
    <subcellularLocation>
        <location evidence="1">Cell membrane</location>
        <topology evidence="1">Multi-pass membrane protein</topology>
    </subcellularLocation>
</comment>
<evidence type="ECO:0000256" key="3">
    <source>
        <dbReference type="ARBA" id="ARBA00022692"/>
    </source>
</evidence>
<keyword evidence="2" id="KW-1003">Cell membrane</keyword>
<feature type="transmembrane region" description="Helical" evidence="6">
    <location>
        <begin position="284"/>
        <end position="308"/>
    </location>
</feature>
<keyword evidence="4 6" id="KW-1133">Transmembrane helix</keyword>
<dbReference type="Proteomes" id="UP000001919">
    <property type="component" value="Chromosome"/>
</dbReference>
<feature type="transmembrane region" description="Helical" evidence="6">
    <location>
        <begin position="24"/>
        <end position="45"/>
    </location>
</feature>
<evidence type="ECO:0000313" key="8">
    <source>
        <dbReference type="Proteomes" id="UP000001919"/>
    </source>
</evidence>
<keyword evidence="8" id="KW-1185">Reference proteome</keyword>
<dbReference type="KEGG" id="bfa:Bfae_09020"/>
<evidence type="ECO:0000256" key="1">
    <source>
        <dbReference type="ARBA" id="ARBA00004651"/>
    </source>
</evidence>
<dbReference type="Pfam" id="PF03706">
    <property type="entry name" value="LPG_synthase_TM"/>
    <property type="match status" value="1"/>
</dbReference>
<evidence type="ECO:0000256" key="4">
    <source>
        <dbReference type="ARBA" id="ARBA00022989"/>
    </source>
</evidence>
<feature type="transmembrane region" description="Helical" evidence="6">
    <location>
        <begin position="96"/>
        <end position="123"/>
    </location>
</feature>
<dbReference type="GO" id="GO:0005886">
    <property type="term" value="C:plasma membrane"/>
    <property type="evidence" value="ECO:0007669"/>
    <property type="project" value="UniProtKB-SubCell"/>
</dbReference>
<evidence type="ECO:0000313" key="7">
    <source>
        <dbReference type="EMBL" id="ACU84756.1"/>
    </source>
</evidence>
<keyword evidence="5 6" id="KW-0472">Membrane</keyword>
<gene>
    <name evidence="7" type="ordered locus">Bfae_09020</name>
</gene>
<evidence type="ECO:0000256" key="6">
    <source>
        <dbReference type="SAM" id="Phobius"/>
    </source>
</evidence>
<dbReference type="STRING" id="446465.Bfae_09020"/>
<proteinExistence type="predicted"/>
<name>C7MAJ8_BRAFD</name>
<feature type="transmembrane region" description="Helical" evidence="6">
    <location>
        <begin position="261"/>
        <end position="278"/>
    </location>
</feature>
<dbReference type="AlphaFoldDB" id="C7MAJ8"/>